<gene>
    <name evidence="1" type="ORF">CLI71_06825</name>
</gene>
<accession>A0A2A6EF87</accession>
<protein>
    <submittedName>
        <fullName evidence="1">Uncharacterized protein</fullName>
    </submittedName>
</protein>
<dbReference type="RefSeq" id="WP_097550205.1">
    <property type="nucleotide sequence ID" value="NZ_NSLY01000016.1"/>
</dbReference>
<evidence type="ECO:0000313" key="2">
    <source>
        <dbReference type="Proteomes" id="UP000219058"/>
    </source>
</evidence>
<organism evidence="1 2">
    <name type="scientific">Prevotella intermedia</name>
    <dbReference type="NCBI Taxonomy" id="28131"/>
    <lineage>
        <taxon>Bacteria</taxon>
        <taxon>Pseudomonadati</taxon>
        <taxon>Bacteroidota</taxon>
        <taxon>Bacteroidia</taxon>
        <taxon>Bacteroidales</taxon>
        <taxon>Prevotellaceae</taxon>
        <taxon>Prevotella</taxon>
    </lineage>
</organism>
<dbReference type="Proteomes" id="UP000219058">
    <property type="component" value="Unassembled WGS sequence"/>
</dbReference>
<sequence length="171" mass="19552">MAKKEIKLTIKVGEVFYDIANKTYLAGRTAMEGDKYKEAADAVTDNSAECENELYRNIQSCIGLLCVHLGKYIKAYNKAEDVSNVLKNNLLKTEEKGYVLVFSVPNNFNHSSVDFIATSIHDYIVNYCIGNWYLKTNKEEADSYYKMANSLLPQMYEAFSKRVRHKRGEGF</sequence>
<proteinExistence type="predicted"/>
<name>A0A2A6EF87_PREIN</name>
<comment type="caution">
    <text evidence="1">The sequence shown here is derived from an EMBL/GenBank/DDBJ whole genome shotgun (WGS) entry which is preliminary data.</text>
</comment>
<dbReference type="AlphaFoldDB" id="A0A2A6EF87"/>
<dbReference type="EMBL" id="NSLY01000016">
    <property type="protein sequence ID" value="PDP60133.1"/>
    <property type="molecule type" value="Genomic_DNA"/>
</dbReference>
<evidence type="ECO:0000313" key="1">
    <source>
        <dbReference type="EMBL" id="PDP60133.1"/>
    </source>
</evidence>
<reference evidence="1 2" key="1">
    <citation type="submission" date="2017-09" db="EMBL/GenBank/DDBJ databases">
        <title>Phase variable restriction modification systems are present in the genome sequences of periodontal pathogens Prevotella intermedia, Tannerella forsythia and Porphyromonas gingivalis.</title>
        <authorList>
            <person name="Haigh R.D."/>
            <person name="Crawford L."/>
            <person name="Ralph J."/>
            <person name="Wanford J."/>
            <person name="Vartoukian S.R."/>
            <person name="Hijazib K."/>
            <person name="Wade W."/>
            <person name="Oggioni M.R."/>
        </authorList>
    </citation>
    <scope>NUCLEOTIDE SEQUENCE [LARGE SCALE GENOMIC DNA]</scope>
    <source>
        <strain evidence="1 2">WW2834</strain>
    </source>
</reference>